<dbReference type="EMBL" id="JAHLQT010028947">
    <property type="protein sequence ID" value="KAG7161558.1"/>
    <property type="molecule type" value="Genomic_DNA"/>
</dbReference>
<dbReference type="SUPFAM" id="SSF81321">
    <property type="entry name" value="Family A G protein-coupled receptor-like"/>
    <property type="match status" value="1"/>
</dbReference>
<evidence type="ECO:0000256" key="3">
    <source>
        <dbReference type="ARBA" id="ARBA00022692"/>
    </source>
</evidence>
<keyword evidence="5" id="KW-0297">G-protein coupled receptor</keyword>
<feature type="transmembrane region" description="Helical" evidence="9">
    <location>
        <begin position="88"/>
        <end position="110"/>
    </location>
</feature>
<dbReference type="InterPro" id="IPR017452">
    <property type="entry name" value="GPCR_Rhodpsn_7TM"/>
</dbReference>
<dbReference type="Gene3D" id="1.20.1070.10">
    <property type="entry name" value="Rhodopsin 7-helix transmembrane proteins"/>
    <property type="match status" value="1"/>
</dbReference>
<dbReference type="Pfam" id="PF00001">
    <property type="entry name" value="7tm_1"/>
    <property type="match status" value="1"/>
</dbReference>
<keyword evidence="8" id="KW-0807">Transducer</keyword>
<dbReference type="PROSITE" id="PS50262">
    <property type="entry name" value="G_PROTEIN_RECEP_F1_2"/>
    <property type="match status" value="1"/>
</dbReference>
<comment type="caution">
    <text evidence="11">The sequence shown here is derived from an EMBL/GenBank/DDBJ whole genome shotgun (WGS) entry which is preliminary data.</text>
</comment>
<feature type="non-terminal residue" evidence="11">
    <location>
        <position position="269"/>
    </location>
</feature>
<keyword evidence="12" id="KW-1185">Reference proteome</keyword>
<evidence type="ECO:0000256" key="1">
    <source>
        <dbReference type="ARBA" id="ARBA00004141"/>
    </source>
</evidence>
<keyword evidence="3 9" id="KW-0812">Transmembrane</keyword>
<evidence type="ECO:0000256" key="2">
    <source>
        <dbReference type="ARBA" id="ARBA00010663"/>
    </source>
</evidence>
<accession>A0A8J5MRR4</accession>
<comment type="subcellular location">
    <subcellularLocation>
        <location evidence="1">Membrane</location>
        <topology evidence="1">Multi-pass membrane protein</topology>
    </subcellularLocation>
</comment>
<gene>
    <name evidence="11" type="primary">RYa-R-L3</name>
    <name evidence="11" type="ORF">Hamer_G014118</name>
</gene>
<feature type="domain" description="G-protein coupled receptors family 1 profile" evidence="10">
    <location>
        <begin position="1"/>
        <end position="107"/>
    </location>
</feature>
<dbReference type="AlphaFoldDB" id="A0A8J5MRR4"/>
<protein>
    <submittedName>
        <fullName evidence="11">RYamide receptor-like 3</fullName>
    </submittedName>
</protein>
<name>A0A8J5MRR4_HOMAM</name>
<proteinExistence type="inferred from homology"/>
<dbReference type="PANTHER" id="PTHR45695">
    <property type="entry name" value="LEUCOKININ RECEPTOR-RELATED"/>
    <property type="match status" value="1"/>
</dbReference>
<dbReference type="GO" id="GO:0005886">
    <property type="term" value="C:plasma membrane"/>
    <property type="evidence" value="ECO:0007669"/>
    <property type="project" value="TreeGrafter"/>
</dbReference>
<dbReference type="PRINTS" id="PR00237">
    <property type="entry name" value="GPCRRHODOPSN"/>
</dbReference>
<evidence type="ECO:0000256" key="8">
    <source>
        <dbReference type="ARBA" id="ARBA00023224"/>
    </source>
</evidence>
<evidence type="ECO:0000256" key="6">
    <source>
        <dbReference type="ARBA" id="ARBA00023136"/>
    </source>
</evidence>
<dbReference type="GO" id="GO:0004930">
    <property type="term" value="F:G protein-coupled receptor activity"/>
    <property type="evidence" value="ECO:0007669"/>
    <property type="project" value="UniProtKB-KW"/>
</dbReference>
<sequence length="269" mass="30668">IAWKVWGCKPTTSPGPRHNVTPLSALTSPETGRSFLRKSTSDHSPAKMIKMTLTVVLVYSLCWLPFNLLLVVLDFVEDVEYWPHFHHLWFVFHWLAMSHTCYNPVILCWMNTKFREGYLNVLYRLLPCCRPRLSRYLLKLHQSSGLQRAHTYSTAFGSSRSSRNQRFCDEPRKRRESSCSTTGYLQVTAATDVSLKLIRTCSLSPSADGLGYKETDMGPSDGNIVQNGNNHNPTAATICDTRSQPRMSYLDLPHDKIDRYLEMSGESTL</sequence>
<dbReference type="Proteomes" id="UP000747542">
    <property type="component" value="Unassembled WGS sequence"/>
</dbReference>
<keyword evidence="4 9" id="KW-1133">Transmembrane helix</keyword>
<evidence type="ECO:0000313" key="12">
    <source>
        <dbReference type="Proteomes" id="UP000747542"/>
    </source>
</evidence>
<evidence type="ECO:0000259" key="10">
    <source>
        <dbReference type="PROSITE" id="PS50262"/>
    </source>
</evidence>
<evidence type="ECO:0000256" key="7">
    <source>
        <dbReference type="ARBA" id="ARBA00023170"/>
    </source>
</evidence>
<reference evidence="11" key="1">
    <citation type="journal article" date="2021" name="Sci. Adv.">
        <title>The American lobster genome reveals insights on longevity, neural, and immune adaptations.</title>
        <authorList>
            <person name="Polinski J.M."/>
            <person name="Zimin A.V."/>
            <person name="Clark K.F."/>
            <person name="Kohn A.B."/>
            <person name="Sadowski N."/>
            <person name="Timp W."/>
            <person name="Ptitsyn A."/>
            <person name="Khanna P."/>
            <person name="Romanova D.Y."/>
            <person name="Williams P."/>
            <person name="Greenwood S.J."/>
            <person name="Moroz L.L."/>
            <person name="Walt D.R."/>
            <person name="Bodnar A.G."/>
        </authorList>
    </citation>
    <scope>NUCLEOTIDE SEQUENCE</scope>
    <source>
        <strain evidence="11">GMGI-L3</strain>
    </source>
</reference>
<organism evidence="11 12">
    <name type="scientific">Homarus americanus</name>
    <name type="common">American lobster</name>
    <dbReference type="NCBI Taxonomy" id="6706"/>
    <lineage>
        <taxon>Eukaryota</taxon>
        <taxon>Metazoa</taxon>
        <taxon>Ecdysozoa</taxon>
        <taxon>Arthropoda</taxon>
        <taxon>Crustacea</taxon>
        <taxon>Multicrustacea</taxon>
        <taxon>Malacostraca</taxon>
        <taxon>Eumalacostraca</taxon>
        <taxon>Eucarida</taxon>
        <taxon>Decapoda</taxon>
        <taxon>Pleocyemata</taxon>
        <taxon>Astacidea</taxon>
        <taxon>Nephropoidea</taxon>
        <taxon>Nephropidae</taxon>
        <taxon>Homarus</taxon>
    </lineage>
</organism>
<dbReference type="InterPro" id="IPR000276">
    <property type="entry name" value="GPCR_Rhodpsn"/>
</dbReference>
<dbReference type="PANTHER" id="PTHR45695:SF9">
    <property type="entry name" value="LEUCOKININ RECEPTOR"/>
    <property type="match status" value="1"/>
</dbReference>
<keyword evidence="7 11" id="KW-0675">Receptor</keyword>
<evidence type="ECO:0000313" key="11">
    <source>
        <dbReference type="EMBL" id="KAG7161558.1"/>
    </source>
</evidence>
<evidence type="ECO:0000256" key="9">
    <source>
        <dbReference type="SAM" id="Phobius"/>
    </source>
</evidence>
<keyword evidence="6 9" id="KW-0472">Membrane</keyword>
<evidence type="ECO:0000256" key="4">
    <source>
        <dbReference type="ARBA" id="ARBA00022989"/>
    </source>
</evidence>
<evidence type="ECO:0000256" key="5">
    <source>
        <dbReference type="ARBA" id="ARBA00023040"/>
    </source>
</evidence>
<feature type="transmembrane region" description="Helical" evidence="9">
    <location>
        <begin position="53"/>
        <end position="76"/>
    </location>
</feature>
<comment type="similarity">
    <text evidence="2">Belongs to the G-protein coupled receptor 1 family.</text>
</comment>